<dbReference type="GO" id="GO:0005739">
    <property type="term" value="C:mitochondrion"/>
    <property type="evidence" value="ECO:0007669"/>
    <property type="project" value="UniProtKB-SubCell"/>
</dbReference>
<dbReference type="InterPro" id="IPR049704">
    <property type="entry name" value="Aminotrans_3_PPA_site"/>
</dbReference>
<dbReference type="Gene3D" id="3.40.640.10">
    <property type="entry name" value="Type I PLP-dependent aspartate aminotransferase-like (Major domain)"/>
    <property type="match status" value="1"/>
</dbReference>
<dbReference type="UniPathway" id="UPA00078"/>
<dbReference type="STRING" id="695850.E6PBR3"/>
<keyword evidence="3 5" id="KW-0808">Transferase</keyword>
<dbReference type="Proteomes" id="UP000030745">
    <property type="component" value="Unassembled WGS sequence"/>
</dbReference>
<accession>E6PBR3</accession>
<dbReference type="SUPFAM" id="SSF52540">
    <property type="entry name" value="P-loop containing nucleoside triphosphate hydrolases"/>
    <property type="match status" value="1"/>
</dbReference>
<dbReference type="GO" id="GO:0005524">
    <property type="term" value="F:ATP binding"/>
    <property type="evidence" value="ECO:0007669"/>
    <property type="project" value="InterPro"/>
</dbReference>
<dbReference type="PANTHER" id="PTHR42684">
    <property type="entry name" value="ADENOSYLMETHIONINE-8-AMINO-7-OXONONANOATE AMINOTRANSFERASE"/>
    <property type="match status" value="1"/>
</dbReference>
<keyword evidence="5" id="KW-0436">Ligase</keyword>
<dbReference type="InterPro" id="IPR004472">
    <property type="entry name" value="DTB_synth_BioD"/>
</dbReference>
<dbReference type="Pfam" id="PF13500">
    <property type="entry name" value="AAA_26"/>
    <property type="match status" value="1"/>
</dbReference>
<evidence type="ECO:0000256" key="1">
    <source>
        <dbReference type="ARBA" id="ARBA00004173"/>
    </source>
</evidence>
<dbReference type="PROSITE" id="PS00600">
    <property type="entry name" value="AA_TRANSFER_CLASS_3"/>
    <property type="match status" value="1"/>
</dbReference>
<evidence type="ECO:0000256" key="4">
    <source>
        <dbReference type="ARBA" id="ARBA00022898"/>
    </source>
</evidence>
<dbReference type="OrthoDB" id="425114at2759"/>
<dbReference type="GO" id="GO:0000287">
    <property type="term" value="F:magnesium ion binding"/>
    <property type="evidence" value="ECO:0007669"/>
    <property type="project" value="InterPro"/>
</dbReference>
<dbReference type="EMBL" id="BK007865">
    <property type="protein sequence ID" value="DAA33959.1"/>
    <property type="molecule type" value="Genomic_DNA"/>
</dbReference>
<dbReference type="EC" id="6.3.3.3" evidence="5"/>
<evidence type="ECO:0000313" key="5">
    <source>
        <dbReference type="EMBL" id="DAA33959.1"/>
    </source>
</evidence>
<comment type="subcellular location">
    <subcellularLocation>
        <location evidence="1">Mitochondrion</location>
    </subcellularLocation>
</comment>
<dbReference type="VEuPathDB" id="FungiDB:SPRG_19814"/>
<dbReference type="HAMAP" id="MF_00336">
    <property type="entry name" value="BioD"/>
    <property type="match status" value="1"/>
</dbReference>
<sequence length="766" mass="81533">MLSRRLRPKVVARTRAGFASRAGLAQIGSQTVLDQSLPNAVTSSLHAPIIQVFGANTDVGKTVVAAGLCRAALQSSSSATVGYIKPLQTGGDSMLDAGFLSRHTNDVEKRLTSHTLFSWETAVSPHLAASLEKKAVDDAMVVTKLSKTLRELQANAAASALTVVETAGGVCSPSASGKLQCDVYRPLRLPAVLVGDGRLGGISATMSALDSLLLRGYDVSCIVLIEQDNLSNADAIAERATELGIPIFALDKLPPQPEPLTAWYTKSDAAFRAVYDSIATTHAARVDRLRALPAIAKDTLWWPFTQHKSNKGVLVIDSAYGDTFATYNDKTASIEPMYDACASWWTQGVGHGNAKMALSLATAAGRYGHVMFPENAHEPAVVLSEKLLASVGKGWAGKVFFSDDGSTAVEIGIKMALRKYAVDHGLSMSFEGVQNVLVLAQAGCYHGDTLGAMDVAEPSVYNATQHPWYKPKARFVQPPSVTVASNGHMRITWDDVNPSLETQLPTMNDVFDISRDGSALTAAYTDYIESLLASVPSDTVIGALILEPVLIGAGGMVLVDPLFQRTMVRVCQRHKIPVVFDEVFSGFWRLGAESARDLLHVNPDIACYAKLLTGGAVPLSTTLATNDVFDAFYSDSKADALLHGHSFTANPVGCAAAVTALDMYTGLSTPEGGVTRVQWNPDQVAALAARPGVDRAFQIGTVLVIELASSSRGYTDTTGQDVLVRLRANGIYARSLGNVLYVMASPLSTPETCAAIFNTVVAHLFE</sequence>
<dbReference type="PANTHER" id="PTHR42684:SF3">
    <property type="entry name" value="ADENOSYLMETHIONINE-8-AMINO-7-OXONONANOATE AMINOTRANSFERASE"/>
    <property type="match status" value="1"/>
</dbReference>
<dbReference type="GO" id="GO:0004015">
    <property type="term" value="F:adenosylmethionine-8-amino-7-oxononanoate transaminase activity"/>
    <property type="evidence" value="ECO:0007669"/>
    <property type="project" value="UniProtKB-EC"/>
</dbReference>
<dbReference type="OMA" id="KGWASRA"/>
<dbReference type="InterPro" id="IPR027417">
    <property type="entry name" value="P-loop_NTPase"/>
</dbReference>
<dbReference type="GO" id="GO:0004141">
    <property type="term" value="F:dethiobiotin synthase activity"/>
    <property type="evidence" value="ECO:0007669"/>
    <property type="project" value="UniProtKB-EC"/>
</dbReference>
<dbReference type="EMBL" id="KK583202">
    <property type="protein sequence ID" value="KDO30264.1"/>
    <property type="molecule type" value="Genomic_DNA"/>
</dbReference>
<dbReference type="InterPro" id="IPR005814">
    <property type="entry name" value="Aminotrans_3"/>
</dbReference>
<organism evidence="5">
    <name type="scientific">Saprolegnia parasitica (strain CBS 223.65)</name>
    <dbReference type="NCBI Taxonomy" id="695850"/>
    <lineage>
        <taxon>Eukaryota</taxon>
        <taxon>Sar</taxon>
        <taxon>Stramenopiles</taxon>
        <taxon>Oomycota</taxon>
        <taxon>Saprolegniomycetes</taxon>
        <taxon>Saprolegniales</taxon>
        <taxon>Saprolegniaceae</taxon>
        <taxon>Saprolegnia</taxon>
    </lineage>
</organism>
<reference evidence="6 7" key="2">
    <citation type="journal article" date="2013" name="PLoS Genet.">
        <title>Distinctive expansion of potential virulence genes in the genome of the oomycete fish pathogen Saprolegnia parasitica.</title>
        <authorList>
            <person name="Jiang R.H."/>
            <person name="de Bruijn I."/>
            <person name="Haas B.J."/>
            <person name="Belmonte R."/>
            <person name="Lobach L."/>
            <person name="Christie J."/>
            <person name="van den Ackerveken G."/>
            <person name="Bottin A."/>
            <person name="Bulone V."/>
            <person name="Diaz-Moreno S.M."/>
            <person name="Dumas B."/>
            <person name="Fan L."/>
            <person name="Gaulin E."/>
            <person name="Govers F."/>
            <person name="Grenville-Briggs L.J."/>
            <person name="Horner N.R."/>
            <person name="Levin J.Z."/>
            <person name="Mammella M."/>
            <person name="Meijer H.J."/>
            <person name="Morris P."/>
            <person name="Nusbaum C."/>
            <person name="Oome S."/>
            <person name="Phillips A.J."/>
            <person name="van Rooyen D."/>
            <person name="Rzeszutek E."/>
            <person name="Saraiva M."/>
            <person name="Secombes C.J."/>
            <person name="Seidl M.F."/>
            <person name="Snel B."/>
            <person name="Stassen J.H."/>
            <person name="Sykes S."/>
            <person name="Tripathy S."/>
            <person name="van den Berg H."/>
            <person name="Vega-Arreguin J.C."/>
            <person name="Wawra S."/>
            <person name="Young S.K."/>
            <person name="Zeng Q."/>
            <person name="Dieguez-Uribeondo J."/>
            <person name="Russ C."/>
            <person name="Tyler B.M."/>
            <person name="van West P."/>
        </authorList>
    </citation>
    <scope>NUCLEOTIDE SEQUENCE [LARGE SCALE GENOMIC DNA]</scope>
    <source>
        <strain evidence="6 7">CBS 223.65</strain>
    </source>
</reference>
<keyword evidence="7" id="KW-1185">Reference proteome</keyword>
<dbReference type="RefSeq" id="XP_012199066.1">
    <property type="nucleotide sequence ID" value="XM_012343676.1"/>
</dbReference>
<proteinExistence type="inferred from homology"/>
<dbReference type="GO" id="GO:0009102">
    <property type="term" value="P:biotin biosynthetic process"/>
    <property type="evidence" value="ECO:0007669"/>
    <property type="project" value="UniProtKB-UniPathway"/>
</dbReference>
<dbReference type="Gene3D" id="3.90.1150.10">
    <property type="entry name" value="Aspartate Aminotransferase, domain 1"/>
    <property type="match status" value="1"/>
</dbReference>
<evidence type="ECO:0000256" key="3">
    <source>
        <dbReference type="ARBA" id="ARBA00022679"/>
    </source>
</evidence>
<gene>
    <name evidence="5" type="primary">bioDA</name>
    <name evidence="6" type="ORF">SPRG_19814</name>
</gene>
<dbReference type="InterPro" id="IPR015421">
    <property type="entry name" value="PyrdxlP-dep_Trfase_major"/>
</dbReference>
<dbReference type="AlphaFoldDB" id="E6PBR3"/>
<protein>
    <submittedName>
        <fullName evidence="5">Bifunctional dethiobiotin synthetase/adenosylmethionine-8-amino-7-oxononanoate aminotransferase</fullName>
        <ecNumber evidence="5">2.6.1.62</ecNumber>
        <ecNumber evidence="5">6.3.3.3</ecNumber>
    </submittedName>
</protein>
<keyword evidence="2 5" id="KW-0032">Aminotransferase</keyword>
<dbReference type="CDD" id="cd03109">
    <property type="entry name" value="DTBS"/>
    <property type="match status" value="1"/>
</dbReference>
<dbReference type="InterPro" id="IPR015422">
    <property type="entry name" value="PyrdxlP-dep_Trfase_small"/>
</dbReference>
<evidence type="ECO:0000256" key="2">
    <source>
        <dbReference type="ARBA" id="ARBA00022576"/>
    </source>
</evidence>
<dbReference type="EC" id="2.6.1.62" evidence="5"/>
<evidence type="ECO:0000313" key="6">
    <source>
        <dbReference type="EMBL" id="KDO30264.1"/>
    </source>
</evidence>
<evidence type="ECO:0000313" key="7">
    <source>
        <dbReference type="Proteomes" id="UP000030745"/>
    </source>
</evidence>
<dbReference type="InterPro" id="IPR015424">
    <property type="entry name" value="PyrdxlP-dep_Trfase"/>
</dbReference>
<dbReference type="Pfam" id="PF00202">
    <property type="entry name" value="Aminotran_3"/>
    <property type="match status" value="1"/>
</dbReference>
<name>E6PBR3_SAPPC</name>
<keyword evidence="4" id="KW-0663">Pyridoxal phosphate</keyword>
<dbReference type="KEGG" id="spar:SPRG_19814"/>
<reference evidence="5" key="1">
    <citation type="journal article" date="2011" name="Fungal Genet. Biol.">
        <title>Characterization of the Aspergillus nidulans biotin biosynthetic gene cluster and use of the bioDA gene as a new transformation marker.</title>
        <authorList>
            <person name="Magliano P."/>
            <person name="Flipphi M."/>
            <person name="Sanglard D."/>
            <person name="Poirier Y."/>
        </authorList>
    </citation>
    <scope>NUCLEOTIDE SEQUENCE</scope>
    <source>
        <strain evidence="5">CBS 223.65</strain>
    </source>
</reference>
<dbReference type="SUPFAM" id="SSF53383">
    <property type="entry name" value="PLP-dependent transferases"/>
    <property type="match status" value="1"/>
</dbReference>
<dbReference type="GeneID" id="24141094"/>
<dbReference type="Gene3D" id="3.40.50.300">
    <property type="entry name" value="P-loop containing nucleotide triphosphate hydrolases"/>
    <property type="match status" value="1"/>
</dbReference>
<dbReference type="GO" id="GO:0030170">
    <property type="term" value="F:pyridoxal phosphate binding"/>
    <property type="evidence" value="ECO:0007669"/>
    <property type="project" value="InterPro"/>
</dbReference>